<protein>
    <recommendedName>
        <fullName evidence="5">N-acetyltransferase domain-containing protein</fullName>
    </recommendedName>
</protein>
<keyword evidence="7" id="KW-1185">Reference proteome</keyword>
<keyword evidence="3" id="KW-0012">Acyltransferase</keyword>
<evidence type="ECO:0000313" key="6">
    <source>
        <dbReference type="EMBL" id="GAB0138956.1"/>
    </source>
</evidence>
<comment type="similarity">
    <text evidence="1">Belongs to the acetyltransferase family. GNAT subfamily.</text>
</comment>
<evidence type="ECO:0000313" key="7">
    <source>
        <dbReference type="Proteomes" id="UP001562357"/>
    </source>
</evidence>
<feature type="domain" description="N-acetyltransferase" evidence="5">
    <location>
        <begin position="40"/>
        <end position="228"/>
    </location>
</feature>
<evidence type="ECO:0000256" key="4">
    <source>
        <dbReference type="SAM" id="MobiDB-lite"/>
    </source>
</evidence>
<proteinExistence type="inferred from homology"/>
<feature type="region of interest" description="Disordered" evidence="4">
    <location>
        <begin position="1"/>
        <end position="29"/>
    </location>
</feature>
<evidence type="ECO:0000256" key="2">
    <source>
        <dbReference type="ARBA" id="ARBA00022679"/>
    </source>
</evidence>
<gene>
    <name evidence="6" type="primary">g7175</name>
    <name evidence="6" type="ORF">EsDP_00007175</name>
</gene>
<dbReference type="SUPFAM" id="SSF55729">
    <property type="entry name" value="Acyl-CoA N-acyltransferases (Nat)"/>
    <property type="match status" value="1"/>
</dbReference>
<dbReference type="Pfam" id="PF13302">
    <property type="entry name" value="Acetyltransf_3"/>
    <property type="match status" value="1"/>
</dbReference>
<dbReference type="InterPro" id="IPR016181">
    <property type="entry name" value="Acyl_CoA_acyltransferase"/>
</dbReference>
<dbReference type="InterPro" id="IPR000182">
    <property type="entry name" value="GNAT_dom"/>
</dbReference>
<organism evidence="6 7">
    <name type="scientific">Epichloe bromicola</name>
    <dbReference type="NCBI Taxonomy" id="79588"/>
    <lineage>
        <taxon>Eukaryota</taxon>
        <taxon>Fungi</taxon>
        <taxon>Dikarya</taxon>
        <taxon>Ascomycota</taxon>
        <taxon>Pezizomycotina</taxon>
        <taxon>Sordariomycetes</taxon>
        <taxon>Hypocreomycetidae</taxon>
        <taxon>Hypocreales</taxon>
        <taxon>Clavicipitaceae</taxon>
        <taxon>Epichloe</taxon>
    </lineage>
</organism>
<dbReference type="InterPro" id="IPR039135">
    <property type="entry name" value="NAT9-like"/>
</dbReference>
<name>A0ABQ0CZU2_9HYPO</name>
<evidence type="ECO:0000259" key="5">
    <source>
        <dbReference type="Pfam" id="PF13302"/>
    </source>
</evidence>
<dbReference type="PANTHER" id="PTHR13256:SF16">
    <property type="entry name" value="ALPHA_BETA-TUBULIN-N-ACETYLTRANSFERASE 9"/>
    <property type="match status" value="1"/>
</dbReference>
<sequence>MRVNEGTGKSSASPPPKEKSLTRPFPISNQHGTAIKASKVLLVPYEARHVPKYHSWMQDAAIQEATASEPLTLEEEYENQQSWRASHDKLTFIVCEPLGASSTAPSSTGVKAGVADANDRMRGDVNFFIHLDDQSPGEGDAAESAGETARLRGEIDVMVAERGNWRKGHGSASVRCLLVYIWRNLRGILREYAAKEGTAAGGKMVGLMAKIKEGNEGSRGLFGKLGFRQSGEVNYFGEVMMVMSWEEVERLVEGWMARTEEDMYYEEVKYEL</sequence>
<evidence type="ECO:0000256" key="3">
    <source>
        <dbReference type="ARBA" id="ARBA00023315"/>
    </source>
</evidence>
<evidence type="ECO:0000256" key="1">
    <source>
        <dbReference type="ARBA" id="ARBA00009342"/>
    </source>
</evidence>
<reference evidence="7" key="1">
    <citation type="submission" date="2024-06" db="EMBL/GenBank/DDBJ databases">
        <title>Draft Genome Sequences of Epichloe bromicola Strains Isolated from Elymus ciliaris.</title>
        <authorList>
            <consortium name="Epichloe bromicola genome sequencing consortium"/>
            <person name="Miura A."/>
            <person name="Imano S."/>
            <person name="Ashida A."/>
            <person name="Sato I."/>
            <person name="Chiba S."/>
            <person name="Tanaka A."/>
            <person name="Camagna M."/>
            <person name="Takemoto D."/>
        </authorList>
    </citation>
    <scope>NUCLEOTIDE SEQUENCE [LARGE SCALE GENOMIC DNA]</scope>
    <source>
        <strain evidence="7">DP</strain>
    </source>
</reference>
<dbReference type="Proteomes" id="UP001562357">
    <property type="component" value="Unassembled WGS sequence"/>
</dbReference>
<accession>A0ABQ0CZU2</accession>
<dbReference type="PANTHER" id="PTHR13256">
    <property type="entry name" value="N-ACETYLTRANSFERASE 9"/>
    <property type="match status" value="1"/>
</dbReference>
<dbReference type="EMBL" id="BAAFGZ010000543">
    <property type="protein sequence ID" value="GAB0138956.1"/>
    <property type="molecule type" value="Genomic_DNA"/>
</dbReference>
<comment type="caution">
    <text evidence="6">The sequence shown here is derived from an EMBL/GenBank/DDBJ whole genome shotgun (WGS) entry which is preliminary data.</text>
</comment>
<keyword evidence="2" id="KW-0808">Transferase</keyword>
<dbReference type="Gene3D" id="3.40.630.30">
    <property type="match status" value="1"/>
</dbReference>